<name>A0A2I0KNJ2_PUNGR</name>
<evidence type="ECO:0000313" key="2">
    <source>
        <dbReference type="Proteomes" id="UP000233551"/>
    </source>
</evidence>
<dbReference type="STRING" id="22663.A0A2I0KNJ2"/>
<dbReference type="PANTHER" id="PTHR35758">
    <property type="entry name" value="TRANSMEMBRANE PROTEIN"/>
    <property type="match status" value="1"/>
</dbReference>
<dbReference type="GeneID" id="116192213"/>
<proteinExistence type="predicted"/>
<dbReference type="EMBL" id="PGOL01000475">
    <property type="protein sequence ID" value="PKI70054.1"/>
    <property type="molecule type" value="Genomic_DNA"/>
</dbReference>
<sequence>MPASRKVQTPSRVHYDDYHFLIMCLSAAAARASGPKLQAKEVIIIITSFMEVGGGGPTSSSSPWRSPTPTYSYSRPSPTSYWERLAAIGLALLAVLSPLFIDRRPAADPEDEELFGLSAWLIPLLLLGLMIAIAASLYLDRSLTRFDPYWIHRVGGSSGGIIIILIVLALVLKCKTCVTCWEA</sequence>
<reference evidence="1 2" key="1">
    <citation type="submission" date="2017-11" db="EMBL/GenBank/DDBJ databases">
        <title>De-novo sequencing of pomegranate (Punica granatum L.) genome.</title>
        <authorList>
            <person name="Akparov Z."/>
            <person name="Amiraslanov A."/>
            <person name="Hajiyeva S."/>
            <person name="Abbasov M."/>
            <person name="Kaur K."/>
            <person name="Hamwieh A."/>
            <person name="Solovyev V."/>
            <person name="Salamov A."/>
            <person name="Braich B."/>
            <person name="Kosarev P."/>
            <person name="Mahmoud A."/>
            <person name="Hajiyev E."/>
            <person name="Babayeva S."/>
            <person name="Izzatullayeva V."/>
            <person name="Mammadov A."/>
            <person name="Mammadov A."/>
            <person name="Sharifova S."/>
            <person name="Ojaghi J."/>
            <person name="Eynullazada K."/>
            <person name="Bayramov B."/>
            <person name="Abdulazimova A."/>
            <person name="Shahmuradov I."/>
        </authorList>
    </citation>
    <scope>NUCLEOTIDE SEQUENCE [LARGE SCALE GENOMIC DNA]</scope>
    <source>
        <strain evidence="2">cv. AG2017</strain>
        <tissue evidence="1">Leaf</tissue>
    </source>
</reference>
<organism evidence="1 2">
    <name type="scientific">Punica granatum</name>
    <name type="common">Pomegranate</name>
    <dbReference type="NCBI Taxonomy" id="22663"/>
    <lineage>
        <taxon>Eukaryota</taxon>
        <taxon>Viridiplantae</taxon>
        <taxon>Streptophyta</taxon>
        <taxon>Embryophyta</taxon>
        <taxon>Tracheophyta</taxon>
        <taxon>Spermatophyta</taxon>
        <taxon>Magnoliopsida</taxon>
        <taxon>eudicotyledons</taxon>
        <taxon>Gunneridae</taxon>
        <taxon>Pentapetalae</taxon>
        <taxon>rosids</taxon>
        <taxon>malvids</taxon>
        <taxon>Myrtales</taxon>
        <taxon>Lythraceae</taxon>
        <taxon>Punica</taxon>
    </lineage>
</organism>
<dbReference type="Proteomes" id="UP000233551">
    <property type="component" value="Unassembled WGS sequence"/>
</dbReference>
<dbReference type="AlphaFoldDB" id="A0A2I0KNJ2"/>
<keyword evidence="2" id="KW-1185">Reference proteome</keyword>
<comment type="caution">
    <text evidence="1">The sequence shown here is derived from an EMBL/GenBank/DDBJ whole genome shotgun (WGS) entry which is preliminary data.</text>
</comment>
<dbReference type="OrthoDB" id="1929320at2759"/>
<dbReference type="PANTHER" id="PTHR35758:SF2">
    <property type="entry name" value="TRANSMEMBRANE PROTEIN"/>
    <property type="match status" value="1"/>
</dbReference>
<protein>
    <submittedName>
        <fullName evidence="1">Uncharacterized protein</fullName>
    </submittedName>
</protein>
<gene>
    <name evidence="1" type="ORF">CRG98_009517</name>
</gene>
<accession>A0A2I0KNJ2</accession>
<evidence type="ECO:0000313" key="1">
    <source>
        <dbReference type="EMBL" id="PKI70054.1"/>
    </source>
</evidence>